<evidence type="ECO:0000313" key="2">
    <source>
        <dbReference type="Proteomes" id="UP001178662"/>
    </source>
</evidence>
<dbReference type="EMBL" id="CP119317">
    <property type="protein sequence ID" value="WEK55768.1"/>
    <property type="molecule type" value="Genomic_DNA"/>
</dbReference>
<dbReference type="AlphaFoldDB" id="A0AA95EYD7"/>
<protein>
    <submittedName>
        <fullName evidence="1">Uncharacterized protein</fullName>
    </submittedName>
</protein>
<organism evidence="1 2">
    <name type="scientific">Candidatus Cohnella colombiensis</name>
    <dbReference type="NCBI Taxonomy" id="3121368"/>
    <lineage>
        <taxon>Bacteria</taxon>
        <taxon>Bacillati</taxon>
        <taxon>Bacillota</taxon>
        <taxon>Bacilli</taxon>
        <taxon>Bacillales</taxon>
        <taxon>Paenibacillaceae</taxon>
        <taxon>Cohnella</taxon>
    </lineage>
</organism>
<accession>A0AA95EYD7</accession>
<reference evidence="1" key="1">
    <citation type="submission" date="2023-03" db="EMBL/GenBank/DDBJ databases">
        <title>Andean soil-derived lignocellulolytic bacterial consortium as a source of novel taxa and putative plastic-active enzymes.</title>
        <authorList>
            <person name="Diaz-Garcia L."/>
            <person name="Chuvochina M."/>
            <person name="Feuerriegel G."/>
            <person name="Bunk B."/>
            <person name="Sproer C."/>
            <person name="Streit W.R."/>
            <person name="Rodriguez L.M."/>
            <person name="Overmann J."/>
            <person name="Jimenez D.J."/>
        </authorList>
    </citation>
    <scope>NUCLEOTIDE SEQUENCE</scope>
    <source>
        <strain evidence="1">MAG 2441</strain>
    </source>
</reference>
<proteinExistence type="predicted"/>
<evidence type="ECO:0000313" key="1">
    <source>
        <dbReference type="EMBL" id="WEK55768.1"/>
    </source>
</evidence>
<sequence>MRQIIYILLFSSVILFNASCSNKDSSSIAAEQLELLDTRAQVSKVYTDLPEESGWTVVSEAVSSMTIYVEANYTDTVLYWLVPTGTQTWGERTLIGYDRDGSDGWSIQWDFGDRALHDHIYVQALGSDGVSQASRTINVHTLSEGDIAALAQ</sequence>
<keyword evidence="2" id="KW-1185">Reference proteome</keyword>
<name>A0AA95EYD7_9BACL</name>
<gene>
    <name evidence="1" type="ORF">P0Y55_06910</name>
</gene>
<dbReference type="Proteomes" id="UP001178662">
    <property type="component" value="Chromosome"/>
</dbReference>